<keyword evidence="2" id="KW-1185">Reference proteome</keyword>
<protein>
    <submittedName>
        <fullName evidence="1">Uncharacterized protein</fullName>
    </submittedName>
</protein>
<evidence type="ECO:0000313" key="2">
    <source>
        <dbReference type="Proteomes" id="UP001283361"/>
    </source>
</evidence>
<accession>A0AAE0Y9F3</accession>
<dbReference type="EMBL" id="JAWDGP010006665">
    <property type="protein sequence ID" value="KAK3737206.1"/>
    <property type="molecule type" value="Genomic_DNA"/>
</dbReference>
<evidence type="ECO:0000313" key="1">
    <source>
        <dbReference type="EMBL" id="KAK3737206.1"/>
    </source>
</evidence>
<reference evidence="1" key="1">
    <citation type="journal article" date="2023" name="G3 (Bethesda)">
        <title>A reference genome for the long-term kleptoplast-retaining sea slug Elysia crispata morphotype clarki.</title>
        <authorList>
            <person name="Eastman K.E."/>
            <person name="Pendleton A.L."/>
            <person name="Shaikh M.A."/>
            <person name="Suttiyut T."/>
            <person name="Ogas R."/>
            <person name="Tomko P."/>
            <person name="Gavelis G."/>
            <person name="Widhalm J.R."/>
            <person name="Wisecaver J.H."/>
        </authorList>
    </citation>
    <scope>NUCLEOTIDE SEQUENCE</scope>
    <source>
        <strain evidence="1">ECLA1</strain>
    </source>
</reference>
<comment type="caution">
    <text evidence="1">The sequence shown here is derived from an EMBL/GenBank/DDBJ whole genome shotgun (WGS) entry which is preliminary data.</text>
</comment>
<gene>
    <name evidence="1" type="ORF">RRG08_016510</name>
</gene>
<dbReference type="Proteomes" id="UP001283361">
    <property type="component" value="Unassembled WGS sequence"/>
</dbReference>
<proteinExistence type="predicted"/>
<dbReference type="AlphaFoldDB" id="A0AAE0Y9F3"/>
<organism evidence="1 2">
    <name type="scientific">Elysia crispata</name>
    <name type="common">lettuce slug</name>
    <dbReference type="NCBI Taxonomy" id="231223"/>
    <lineage>
        <taxon>Eukaryota</taxon>
        <taxon>Metazoa</taxon>
        <taxon>Spiralia</taxon>
        <taxon>Lophotrochozoa</taxon>
        <taxon>Mollusca</taxon>
        <taxon>Gastropoda</taxon>
        <taxon>Heterobranchia</taxon>
        <taxon>Euthyneura</taxon>
        <taxon>Panpulmonata</taxon>
        <taxon>Sacoglossa</taxon>
        <taxon>Placobranchoidea</taxon>
        <taxon>Plakobranchidae</taxon>
        <taxon>Elysia</taxon>
    </lineage>
</organism>
<sequence length="98" mass="10503">MMCEGAYSQDTSQSVASLYRLWARSSHRPGDCTDSGLAHSTDRVTVPTLDSLIPPTGCLYRLWACSSHRPGVCTDSGLAHPTDRVTVPTLDSLIPPTG</sequence>
<name>A0AAE0Y9F3_9GAST</name>